<evidence type="ECO:0000256" key="2">
    <source>
        <dbReference type="ARBA" id="ARBA00022475"/>
    </source>
</evidence>
<evidence type="ECO:0000313" key="7">
    <source>
        <dbReference type="EMBL" id="VFP78034.1"/>
    </source>
</evidence>
<evidence type="ECO:0000313" key="8">
    <source>
        <dbReference type="Proteomes" id="UP000294404"/>
    </source>
</evidence>
<dbReference type="EMBL" id="LR217695">
    <property type="protein sequence ID" value="VFP78034.1"/>
    <property type="molecule type" value="Genomic_DNA"/>
</dbReference>
<name>A0A451CXJ2_9GAMM</name>
<reference evidence="7 8" key="1">
    <citation type="submission" date="2019-02" db="EMBL/GenBank/DDBJ databases">
        <authorList>
            <person name="Manzano-Marin A."/>
            <person name="Manzano-Marin A."/>
        </authorList>
    </citation>
    <scope>NUCLEOTIDE SEQUENCE [LARGE SCALE GENOMIC DNA]</scope>
    <source>
        <strain evidence="7 8">BuCicuneomaculata</strain>
    </source>
</reference>
<accession>A0A451CXJ2</accession>
<keyword evidence="7" id="KW-0282">Flagellum</keyword>
<evidence type="ECO:0000256" key="1">
    <source>
        <dbReference type="ARBA" id="ARBA00004236"/>
    </source>
</evidence>
<organism evidence="7 8">
    <name type="scientific">Buchnera aphidicola</name>
    <name type="common">Cinara cuneomaculata</name>
    <dbReference type="NCBI Taxonomy" id="1660040"/>
    <lineage>
        <taxon>Bacteria</taxon>
        <taxon>Pseudomonadati</taxon>
        <taxon>Pseudomonadota</taxon>
        <taxon>Gammaproteobacteria</taxon>
        <taxon>Enterobacterales</taxon>
        <taxon>Erwiniaceae</taxon>
        <taxon>Buchnera</taxon>
    </lineage>
</organism>
<keyword evidence="7" id="KW-0966">Cell projection</keyword>
<dbReference type="GO" id="GO:0016020">
    <property type="term" value="C:membrane"/>
    <property type="evidence" value="ECO:0007669"/>
    <property type="project" value="InterPro"/>
</dbReference>
<dbReference type="OrthoDB" id="6554121at2"/>
<sequence length="132" mass="15982">MKLNSYIQLSLIYIMPNNNMIHYFVNQNNLNIFMYSFLFIFFILFLIKRCNLFYWNKNNVSYITDKVYLNPDHYICILHIEKTRLLLAVTLTKINVIHELPSNLKTVIKNKNKCSFYSKPLKLLKSIIFWFK</sequence>
<feature type="transmembrane region" description="Helical" evidence="6">
    <location>
        <begin position="30"/>
        <end position="47"/>
    </location>
</feature>
<keyword evidence="4 6" id="KW-1133">Transmembrane helix</keyword>
<comment type="subcellular location">
    <subcellularLocation>
        <location evidence="1">Cell membrane</location>
    </subcellularLocation>
</comment>
<keyword evidence="5 6" id="KW-0472">Membrane</keyword>
<proteinExistence type="predicted"/>
<keyword evidence="2" id="KW-1003">Cell membrane</keyword>
<dbReference type="GO" id="GO:0044781">
    <property type="term" value="P:bacterial-type flagellum organization"/>
    <property type="evidence" value="ECO:0007669"/>
    <property type="project" value="InterPro"/>
</dbReference>
<keyword evidence="3 6" id="KW-0812">Transmembrane</keyword>
<dbReference type="AlphaFoldDB" id="A0A451CXJ2"/>
<evidence type="ECO:0000256" key="4">
    <source>
        <dbReference type="ARBA" id="ARBA00022989"/>
    </source>
</evidence>
<evidence type="ECO:0000256" key="3">
    <source>
        <dbReference type="ARBA" id="ARBA00022692"/>
    </source>
</evidence>
<protein>
    <submittedName>
        <fullName evidence="7">Flagellar protein FliO, partial</fullName>
    </submittedName>
</protein>
<dbReference type="Pfam" id="PF04347">
    <property type="entry name" value="FliO"/>
    <property type="match status" value="1"/>
</dbReference>
<dbReference type="InterPro" id="IPR022781">
    <property type="entry name" value="Flagellar_biosynth_FliO"/>
</dbReference>
<evidence type="ECO:0000256" key="5">
    <source>
        <dbReference type="ARBA" id="ARBA00023136"/>
    </source>
</evidence>
<dbReference type="Proteomes" id="UP000294404">
    <property type="component" value="Chromosome"/>
</dbReference>
<gene>
    <name evidence="7" type="primary">fliO</name>
    <name evidence="7" type="ORF">BUCICUMA2628_052</name>
</gene>
<evidence type="ECO:0000256" key="6">
    <source>
        <dbReference type="SAM" id="Phobius"/>
    </source>
</evidence>
<keyword evidence="7" id="KW-0969">Cilium</keyword>